<keyword evidence="6" id="KW-0472">Membrane</keyword>
<proteinExistence type="inferred from homology"/>
<evidence type="ECO:0008006" key="9">
    <source>
        <dbReference type="Google" id="ProtNLM"/>
    </source>
</evidence>
<comment type="caution">
    <text evidence="7">The sequence shown here is derived from an EMBL/GenBank/DDBJ whole genome shotgun (WGS) entry which is preliminary data.</text>
</comment>
<organism evidence="7 8">
    <name type="scientific">Arctia plantaginis</name>
    <name type="common">Wood tiger moth</name>
    <name type="synonym">Phalaena plantaginis</name>
    <dbReference type="NCBI Taxonomy" id="874455"/>
    <lineage>
        <taxon>Eukaryota</taxon>
        <taxon>Metazoa</taxon>
        <taxon>Ecdysozoa</taxon>
        <taxon>Arthropoda</taxon>
        <taxon>Hexapoda</taxon>
        <taxon>Insecta</taxon>
        <taxon>Pterygota</taxon>
        <taxon>Neoptera</taxon>
        <taxon>Endopterygota</taxon>
        <taxon>Lepidoptera</taxon>
        <taxon>Glossata</taxon>
        <taxon>Ditrysia</taxon>
        <taxon>Noctuoidea</taxon>
        <taxon>Erebidae</taxon>
        <taxon>Arctiinae</taxon>
        <taxon>Arctia</taxon>
    </lineage>
</organism>
<dbReference type="EMBL" id="CADEBD010000324">
    <property type="protein sequence ID" value="CAB3245278.1"/>
    <property type="molecule type" value="Genomic_DNA"/>
</dbReference>
<evidence type="ECO:0000256" key="6">
    <source>
        <dbReference type="SAM" id="Phobius"/>
    </source>
</evidence>
<keyword evidence="2" id="KW-0645">Protease</keyword>
<accession>A0A8S1AIY5</accession>
<feature type="transmembrane region" description="Helical" evidence="6">
    <location>
        <begin position="142"/>
        <end position="166"/>
    </location>
</feature>
<dbReference type="Proteomes" id="UP000494256">
    <property type="component" value="Unassembled WGS sequence"/>
</dbReference>
<evidence type="ECO:0000256" key="5">
    <source>
        <dbReference type="ARBA" id="ARBA00023180"/>
    </source>
</evidence>
<gene>
    <name evidence="7" type="ORF">APLA_LOCUS11048</name>
</gene>
<evidence type="ECO:0000256" key="2">
    <source>
        <dbReference type="ARBA" id="ARBA00022670"/>
    </source>
</evidence>
<evidence type="ECO:0000256" key="3">
    <source>
        <dbReference type="ARBA" id="ARBA00022729"/>
    </source>
</evidence>
<evidence type="ECO:0000256" key="4">
    <source>
        <dbReference type="ARBA" id="ARBA00022801"/>
    </source>
</evidence>
<dbReference type="GO" id="GO:0070008">
    <property type="term" value="F:serine-type exopeptidase activity"/>
    <property type="evidence" value="ECO:0007669"/>
    <property type="project" value="InterPro"/>
</dbReference>
<reference evidence="7 8" key="1">
    <citation type="submission" date="2020-04" db="EMBL/GenBank/DDBJ databases">
        <authorList>
            <person name="Wallbank WR R."/>
            <person name="Pardo Diaz C."/>
            <person name="Kozak K."/>
            <person name="Martin S."/>
            <person name="Jiggins C."/>
            <person name="Moest M."/>
            <person name="Warren A I."/>
            <person name="Byers J.R.P. K."/>
            <person name="Montejo-Kovacevich G."/>
            <person name="Yen C E."/>
        </authorList>
    </citation>
    <scope>NUCLEOTIDE SEQUENCE [LARGE SCALE GENOMIC DNA]</scope>
</reference>
<dbReference type="AlphaFoldDB" id="A0A8S1AIY5"/>
<dbReference type="PANTHER" id="PTHR11010:SF5">
    <property type="entry name" value="RE36938P-RELATED"/>
    <property type="match status" value="1"/>
</dbReference>
<dbReference type="GO" id="GO:0008239">
    <property type="term" value="F:dipeptidyl-peptidase activity"/>
    <property type="evidence" value="ECO:0007669"/>
    <property type="project" value="TreeGrafter"/>
</dbReference>
<keyword evidence="5" id="KW-0325">Glycoprotein</keyword>
<dbReference type="OrthoDB" id="6860066at2759"/>
<dbReference type="Gene3D" id="3.40.50.1820">
    <property type="entry name" value="alpha/beta hydrolase"/>
    <property type="match status" value="1"/>
</dbReference>
<dbReference type="PANTHER" id="PTHR11010">
    <property type="entry name" value="PROTEASE S28 PRO-X CARBOXYPEPTIDASE-RELATED"/>
    <property type="match status" value="1"/>
</dbReference>
<keyword evidence="4" id="KW-0378">Hydrolase</keyword>
<comment type="similarity">
    <text evidence="1">Belongs to the peptidase S28 family.</text>
</comment>
<evidence type="ECO:0000313" key="8">
    <source>
        <dbReference type="Proteomes" id="UP000494256"/>
    </source>
</evidence>
<keyword evidence="6" id="KW-1133">Transmembrane helix</keyword>
<dbReference type="InterPro" id="IPR008758">
    <property type="entry name" value="Peptidase_S28"/>
</dbReference>
<dbReference type="InterPro" id="IPR029058">
    <property type="entry name" value="AB_hydrolase_fold"/>
</dbReference>
<sequence length="167" mass="18842">MSMRLWTYQTCVEFGWYQTTTSTRQPFLSTVPLEYFHQMCKDFFSSQINESLLRSGIRRTNLFFGGRYLPDRVVSVVGGHDPWSPMGPRAADAHSRAPVHIVPGVSHCMAIGSTNSTNIEELESTKKQVLDEMYSFLMYGDLIQISAAVTARGSILLSVIAIFYFLI</sequence>
<keyword evidence="3" id="KW-0732">Signal</keyword>
<keyword evidence="6" id="KW-0812">Transmembrane</keyword>
<dbReference type="Pfam" id="PF05577">
    <property type="entry name" value="Peptidase_S28"/>
    <property type="match status" value="1"/>
</dbReference>
<evidence type="ECO:0000256" key="1">
    <source>
        <dbReference type="ARBA" id="ARBA00011079"/>
    </source>
</evidence>
<protein>
    <recommendedName>
        <fullName evidence="9">Thymus-specific serine protease</fullName>
    </recommendedName>
</protein>
<name>A0A8S1AIY5_ARCPL</name>
<evidence type="ECO:0000313" key="7">
    <source>
        <dbReference type="EMBL" id="CAB3245278.1"/>
    </source>
</evidence>
<dbReference type="GO" id="GO:0006508">
    <property type="term" value="P:proteolysis"/>
    <property type="evidence" value="ECO:0007669"/>
    <property type="project" value="UniProtKB-KW"/>
</dbReference>